<keyword evidence="5 8" id="KW-0863">Zinc-finger</keyword>
<evidence type="ECO:0000256" key="1">
    <source>
        <dbReference type="ARBA" id="ARBA00004245"/>
    </source>
</evidence>
<evidence type="ECO:0000259" key="12">
    <source>
        <dbReference type="PROSITE" id="PS50178"/>
    </source>
</evidence>
<evidence type="ECO:0000256" key="6">
    <source>
        <dbReference type="ARBA" id="ARBA00022833"/>
    </source>
</evidence>
<comment type="caution">
    <text evidence="13">The sequence shown here is derived from an EMBL/GenBank/DDBJ whole genome shotgun (WGS) entry which is preliminary data.</text>
</comment>
<feature type="compositionally biased region" description="Pro residues" evidence="9">
    <location>
        <begin position="436"/>
        <end position="445"/>
    </location>
</feature>
<dbReference type="InterPro" id="IPR000306">
    <property type="entry name" value="Znf_FYVE"/>
</dbReference>
<feature type="compositionally biased region" description="Polar residues" evidence="9">
    <location>
        <begin position="823"/>
        <end position="840"/>
    </location>
</feature>
<evidence type="ECO:0000259" key="11">
    <source>
        <dbReference type="PROSITE" id="PS50010"/>
    </source>
</evidence>
<feature type="domain" description="DH" evidence="11">
    <location>
        <begin position="1168"/>
        <end position="1357"/>
    </location>
</feature>
<dbReference type="Gene3D" id="3.30.40.10">
    <property type="entry name" value="Zinc/RING finger domain, C3HC4 (zinc finger)"/>
    <property type="match status" value="1"/>
</dbReference>
<gene>
    <name evidence="13" type="ORF">ODALV1_LOCUS8387</name>
</gene>
<feature type="compositionally biased region" description="Low complexity" evidence="9">
    <location>
        <begin position="411"/>
        <end position="435"/>
    </location>
</feature>
<keyword evidence="6" id="KW-0862">Zinc</keyword>
<organism evidence="13 14">
    <name type="scientific">Orchesella dallaii</name>
    <dbReference type="NCBI Taxonomy" id="48710"/>
    <lineage>
        <taxon>Eukaryota</taxon>
        <taxon>Metazoa</taxon>
        <taxon>Ecdysozoa</taxon>
        <taxon>Arthropoda</taxon>
        <taxon>Hexapoda</taxon>
        <taxon>Collembola</taxon>
        <taxon>Entomobryomorpha</taxon>
        <taxon>Entomobryoidea</taxon>
        <taxon>Orchesellidae</taxon>
        <taxon>Orchesellinae</taxon>
        <taxon>Orchesella</taxon>
    </lineage>
</organism>
<evidence type="ECO:0000256" key="7">
    <source>
        <dbReference type="ARBA" id="ARBA00023212"/>
    </source>
</evidence>
<dbReference type="InterPro" id="IPR035899">
    <property type="entry name" value="DBL_dom_sf"/>
</dbReference>
<dbReference type="PROSITE" id="PS50010">
    <property type="entry name" value="DH_2"/>
    <property type="match status" value="1"/>
</dbReference>
<dbReference type="PANTHER" id="PTHR12673:SF267">
    <property type="entry name" value="PROTEIN CBG10230"/>
    <property type="match status" value="1"/>
</dbReference>
<dbReference type="PANTHER" id="PTHR12673">
    <property type="entry name" value="FACIOGENITAL DYSPLASIA PROTEIN"/>
    <property type="match status" value="1"/>
</dbReference>
<feature type="compositionally biased region" description="Gly residues" evidence="9">
    <location>
        <begin position="999"/>
        <end position="1009"/>
    </location>
</feature>
<dbReference type="Proteomes" id="UP001642540">
    <property type="component" value="Unassembled WGS sequence"/>
</dbReference>
<proteinExistence type="predicted"/>
<sequence>MDCKMDVAHGPSLAHNSGVGASPGATSPPPRPAVPPKPDKDKIGPSGSKTNAGVQANFPRRFSADASPPVQPARHSAFASTGVGSPNFRSPLTSSSTDSSVFTSLSPKSPPNQVLTPPSAGASPGSRNKPALPPKPANTSLLVSPPLTKFPQKSPPQLTTPPVAPTTQNSNDNANSSNKNNNNNPSSPTIILSSSVSNGEQNGTANSPPLFLRAKPPQSPGDPLSPRAIPRSPNRPNSSSFFNFSSPIQNLNSSNFPSTSTGLNQSGGNAGPTPPQKLAQIRVKSASLGRNITFPFSAPSSSSSGGGGGGITGIISRKSATLSKFLPLDLHIGGLRPQPPIPNNKPKPNSLNLNPFIIQQKQQQQQQAQLSQQQAVHVHGQAILSFGRSISFSPDSPLPPPPPPRLKKKLSPVNSINSPTSPTSPSPLFSSLSPTSPLPPPPPISPGTLPMEPLAEAPDEKEGIAIYAAVDKQKKWAERKLKQVQLKASSAPPSQLNQNNQMKKTEQANITNSSNGRESVSSHENTIKMNKSDEKSDSVDNFLPHSEVDLASKDANTNDIHMKPSETVTPGECAVVESWLGKYLTQPVNQPSTNPFRSVSPSSYQSQKPGHIYETIGDGFDDGNNNNKVEAKKSKAALEIQETSEVISDELNENQSFLFKLIISQKKANSSAAEESQNEESTKCKSTPANFSNEFEEKDEDEFDAENHSKVICEAVNENICIKINSKTRQEGGVQSSVTDTTTEQQTEVVKKVTSSSPPPLEQDDEEVQHEDETRIPTTTSTSSPIINNYMIPTVVQDLSEKTSPQTEQNERNKTELVKKGDATSTNILEVNELSSSSHQHPPEDSFKSPDEANAPVISPPSRTNSILRRRSWNCDRIGSPSPSESSSTTSSNTNLPYHHARDRSFTCPINNRASLLSREDWIDEDELSNGALADAESSDNVPLRSSAEDVAHLKAADVVGFSGSPSSSPAAKQSFASRRSRFVSSIFGSFGKGSSSSSGGGGAAGGGRKSVAMRHTNAKQRHKEKSNSLFFVSDPLKQQQGSKLGRQISDSVIPTATMISGPILPKSGSFSQEDNNGIPVHKPQSVQFSPEVVAETHIIYHEHSSSEDGMNPGNAIISPPHLLEENERREDNESVSSSESASGCGSHSGSVSGYEDILAELSPKEKKSFYVAREILTSERTFVDVLNLLTIEFPKCLKAAARYHGTQVISDKDMEIILGGLPTLKQVNENLLSDLEERVSHWKEFPKIADILVRTGPFLKMYADYIKDFQKNSLHLDTCCQRYPLFEATIRDFELGERCHKLGLKHYMLKPVQRMPQYRLLLEDYLKSLDKDSEDYNDAVKGIAIVKDVAEHANEAIRLQVNAEKLLHLQSRLTTGTIILKSDRQLIKEGELQKVCRKVLQPRFFALMNDCLFCFTYNAPAGSPKDLKLRYELPLAGMRVSLSSNEDYQNEFSVISVARSFNLVAKTPRERDEWMKALNNAIHDNIKKRSCCTPDQEIGFQLGKEAPVWIQDQRVTMCQLCTAEFTVTFRRHHCRACGKVVCGNCSGNQAPLQYLQNSAARVCDSCYECLLDDFDKLCGLTLIDSDTNRSSIRDRFKKVTLNVSKRATKIKRAVPSRLEVHANSSGSRISGYLQWRAREKKSWKRRWFVLIDRVLYIYAASEDIVAIKSIPILGWHVEMDKSEPQPQETEENQAVFRLTHMGQHPILFQADSIATAERWIAAMSEAVVL</sequence>
<dbReference type="SMART" id="SM00233">
    <property type="entry name" value="PH"/>
    <property type="match status" value="2"/>
</dbReference>
<evidence type="ECO:0000313" key="13">
    <source>
        <dbReference type="EMBL" id="CAL8093033.1"/>
    </source>
</evidence>
<feature type="region of interest" description="Disordered" evidence="9">
    <location>
        <begin position="992"/>
        <end position="1035"/>
    </location>
</feature>
<feature type="compositionally biased region" description="Acidic residues" evidence="9">
    <location>
        <begin position="694"/>
        <end position="703"/>
    </location>
</feature>
<evidence type="ECO:0000313" key="14">
    <source>
        <dbReference type="Proteomes" id="UP001642540"/>
    </source>
</evidence>
<evidence type="ECO:0000256" key="8">
    <source>
        <dbReference type="PROSITE-ProRule" id="PRU00091"/>
    </source>
</evidence>
<dbReference type="Pfam" id="PF01363">
    <property type="entry name" value="FYVE"/>
    <property type="match status" value="1"/>
</dbReference>
<feature type="compositionally biased region" description="Pro residues" evidence="9">
    <location>
        <begin position="26"/>
        <end position="36"/>
    </location>
</feature>
<feature type="region of interest" description="Disordered" evidence="9">
    <location>
        <begin position="482"/>
        <end position="539"/>
    </location>
</feature>
<evidence type="ECO:0000259" key="10">
    <source>
        <dbReference type="PROSITE" id="PS50003"/>
    </source>
</evidence>
<feature type="region of interest" description="Disordered" evidence="9">
    <location>
        <begin position="1"/>
        <end position="276"/>
    </location>
</feature>
<evidence type="ECO:0008006" key="15">
    <source>
        <dbReference type="Google" id="ProtNLM"/>
    </source>
</evidence>
<keyword evidence="2" id="KW-0963">Cytoplasm</keyword>
<keyword evidence="14" id="KW-1185">Reference proteome</keyword>
<dbReference type="SUPFAM" id="SSF50729">
    <property type="entry name" value="PH domain-like"/>
    <property type="match status" value="2"/>
</dbReference>
<feature type="region of interest" description="Disordered" evidence="9">
    <location>
        <begin position="389"/>
        <end position="457"/>
    </location>
</feature>
<feature type="compositionally biased region" description="Basic and acidic residues" evidence="9">
    <location>
        <begin position="841"/>
        <end position="851"/>
    </location>
</feature>
<dbReference type="PROSITE" id="PS50178">
    <property type="entry name" value="ZF_FYVE"/>
    <property type="match status" value="1"/>
</dbReference>
<dbReference type="EMBL" id="CAXLJM020000026">
    <property type="protein sequence ID" value="CAL8093033.1"/>
    <property type="molecule type" value="Genomic_DNA"/>
</dbReference>
<feature type="region of interest" description="Disordered" evidence="9">
    <location>
        <begin position="670"/>
        <end position="703"/>
    </location>
</feature>
<dbReference type="InterPro" id="IPR051092">
    <property type="entry name" value="FYVE_RhoGEF_PH"/>
</dbReference>
<feature type="domain" description="PH" evidence="10">
    <location>
        <begin position="1386"/>
        <end position="1484"/>
    </location>
</feature>
<feature type="compositionally biased region" description="Low complexity" evidence="9">
    <location>
        <begin position="880"/>
        <end position="892"/>
    </location>
</feature>
<evidence type="ECO:0000256" key="4">
    <source>
        <dbReference type="ARBA" id="ARBA00022723"/>
    </source>
</evidence>
<dbReference type="InterPro" id="IPR000219">
    <property type="entry name" value="DH_dom"/>
</dbReference>
<feature type="compositionally biased region" description="Low complexity" evidence="9">
    <location>
        <begin position="1135"/>
        <end position="1151"/>
    </location>
</feature>
<dbReference type="SMART" id="SM00325">
    <property type="entry name" value="RhoGEF"/>
    <property type="match status" value="1"/>
</dbReference>
<dbReference type="SUPFAM" id="SSF48065">
    <property type="entry name" value="DBL homology domain (DH-domain)"/>
    <property type="match status" value="1"/>
</dbReference>
<dbReference type="Pfam" id="PF00169">
    <property type="entry name" value="PH"/>
    <property type="match status" value="2"/>
</dbReference>
<feature type="domain" description="FYVE-type" evidence="12">
    <location>
        <begin position="1513"/>
        <end position="1572"/>
    </location>
</feature>
<protein>
    <recommendedName>
        <fullName evidence="15">FYVE, RhoGEF and PH domain-containing protein 6</fullName>
    </recommendedName>
</protein>
<dbReference type="InterPro" id="IPR011993">
    <property type="entry name" value="PH-like_dom_sf"/>
</dbReference>
<accession>A0ABP1Q9Y7</accession>
<feature type="compositionally biased region" description="Low complexity" evidence="9">
    <location>
        <begin position="90"/>
        <end position="107"/>
    </location>
</feature>
<dbReference type="Pfam" id="PF00621">
    <property type="entry name" value="RhoGEF"/>
    <property type="match status" value="1"/>
</dbReference>
<feature type="compositionally biased region" description="Polar residues" evidence="9">
    <location>
        <begin position="78"/>
        <end position="88"/>
    </location>
</feature>
<reference evidence="13 14" key="1">
    <citation type="submission" date="2024-08" db="EMBL/GenBank/DDBJ databases">
        <authorList>
            <person name="Cucini C."/>
            <person name="Frati F."/>
        </authorList>
    </citation>
    <scope>NUCLEOTIDE SEQUENCE [LARGE SCALE GENOMIC DNA]</scope>
</reference>
<dbReference type="InterPro" id="IPR013083">
    <property type="entry name" value="Znf_RING/FYVE/PHD"/>
</dbReference>
<feature type="compositionally biased region" description="Low complexity" evidence="9">
    <location>
        <begin position="169"/>
        <end position="198"/>
    </location>
</feature>
<feature type="compositionally biased region" description="Basic and acidic residues" evidence="9">
    <location>
        <begin position="809"/>
        <end position="822"/>
    </location>
</feature>
<name>A0ABP1Q9Y7_9HEXA</name>
<dbReference type="InterPro" id="IPR017455">
    <property type="entry name" value="Znf_FYVE-rel"/>
</dbReference>
<feature type="compositionally biased region" description="Low complexity" evidence="9">
    <location>
        <begin position="225"/>
        <end position="247"/>
    </location>
</feature>
<evidence type="ECO:0000256" key="9">
    <source>
        <dbReference type="SAM" id="MobiDB-lite"/>
    </source>
</evidence>
<dbReference type="CDD" id="cd00160">
    <property type="entry name" value="RhoGEF"/>
    <property type="match status" value="1"/>
</dbReference>
<feature type="region of interest" description="Disordered" evidence="9">
    <location>
        <begin position="728"/>
        <end position="900"/>
    </location>
</feature>
<evidence type="ECO:0000256" key="3">
    <source>
        <dbReference type="ARBA" id="ARBA00022658"/>
    </source>
</evidence>
<evidence type="ECO:0000256" key="5">
    <source>
        <dbReference type="ARBA" id="ARBA00022771"/>
    </source>
</evidence>
<dbReference type="Gene3D" id="2.30.29.30">
    <property type="entry name" value="Pleckstrin-homology domain (PH domain)/Phosphotyrosine-binding domain (PTB)"/>
    <property type="match status" value="2"/>
</dbReference>
<evidence type="ECO:0000256" key="2">
    <source>
        <dbReference type="ARBA" id="ARBA00022490"/>
    </source>
</evidence>
<feature type="domain" description="PH" evidence="10">
    <location>
        <begin position="1627"/>
        <end position="1729"/>
    </location>
</feature>
<feature type="compositionally biased region" description="Polar residues" evidence="9">
    <location>
        <begin position="248"/>
        <end position="267"/>
    </location>
</feature>
<dbReference type="PROSITE" id="PS50003">
    <property type="entry name" value="PH_DOMAIN"/>
    <property type="match status" value="2"/>
</dbReference>
<comment type="subcellular location">
    <subcellularLocation>
        <location evidence="1">Cytoplasm</location>
        <location evidence="1">Cytoskeleton</location>
    </subcellularLocation>
</comment>
<keyword evidence="3" id="KW-0344">Guanine-nucleotide releasing factor</keyword>
<feature type="compositionally biased region" description="Low complexity" evidence="9">
    <location>
        <begin position="776"/>
        <end position="787"/>
    </location>
</feature>
<feature type="region of interest" description="Disordered" evidence="9">
    <location>
        <begin position="1127"/>
        <end position="1151"/>
    </location>
</feature>
<feature type="compositionally biased region" description="Polar residues" evidence="9">
    <location>
        <begin position="486"/>
        <end position="529"/>
    </location>
</feature>
<feature type="compositionally biased region" description="Low complexity" evidence="9">
    <location>
        <begin position="734"/>
        <end position="754"/>
    </location>
</feature>
<dbReference type="Gene3D" id="1.20.900.10">
    <property type="entry name" value="Dbl homology (DH) domain"/>
    <property type="match status" value="1"/>
</dbReference>
<keyword evidence="4" id="KW-0479">Metal-binding</keyword>
<dbReference type="SMART" id="SM00064">
    <property type="entry name" value="FYVE"/>
    <property type="match status" value="1"/>
</dbReference>
<keyword evidence="7" id="KW-0206">Cytoskeleton</keyword>
<dbReference type="InterPro" id="IPR001849">
    <property type="entry name" value="PH_domain"/>
</dbReference>